<comment type="caution">
    <text evidence="2">The sequence shown here is derived from an EMBL/GenBank/DDBJ whole genome shotgun (WGS) entry which is preliminary data.</text>
</comment>
<reference evidence="2" key="2">
    <citation type="journal article" date="2021" name="PeerJ">
        <title>Extensive microbial diversity within the chicken gut microbiome revealed by metagenomics and culture.</title>
        <authorList>
            <person name="Gilroy R."/>
            <person name="Ravi A."/>
            <person name="Getino M."/>
            <person name="Pursley I."/>
            <person name="Horton D.L."/>
            <person name="Alikhan N.F."/>
            <person name="Baker D."/>
            <person name="Gharbi K."/>
            <person name="Hall N."/>
            <person name="Watson M."/>
            <person name="Adriaenssens E.M."/>
            <person name="Foster-Nyarko E."/>
            <person name="Jarju S."/>
            <person name="Secka A."/>
            <person name="Antonio M."/>
            <person name="Oren A."/>
            <person name="Chaudhuri R.R."/>
            <person name="La Ragione R."/>
            <person name="Hildebrand F."/>
            <person name="Pallen M.J."/>
        </authorList>
    </citation>
    <scope>NUCLEOTIDE SEQUENCE</scope>
    <source>
        <strain evidence="2">CHK197-8231</strain>
    </source>
</reference>
<sequence>MKVYVDLVFLLNVIFDFLILLTTSTILHRRASYKRLFLGSMVGAVSIFFLFLTLSSFTLFLLKVMISIGMLLATFGYHNLKQFVREFAYLYMVSIVMGGFLYFLNVQFSYQQEGLVFYHRGFSINVIFLFIFSPIILYTYVKQGKKREELYDQIHLVQFRYRGKTYAWNGFVDTGNHLKDPYFHRPVILVEKDKIDVGGGKKIYIPYDTANHHAMLECIPITSVTVDGILKKRKILVGLLEDKIHLDGVDCILQTSIWEG</sequence>
<evidence type="ECO:0000313" key="2">
    <source>
        <dbReference type="EMBL" id="HIU22590.1"/>
    </source>
</evidence>
<keyword evidence="1" id="KW-0812">Transmembrane</keyword>
<evidence type="ECO:0000256" key="1">
    <source>
        <dbReference type="SAM" id="Phobius"/>
    </source>
</evidence>
<dbReference type="GO" id="GO:0004190">
    <property type="term" value="F:aspartic-type endopeptidase activity"/>
    <property type="evidence" value="ECO:0007669"/>
    <property type="project" value="InterPro"/>
</dbReference>
<dbReference type="GO" id="GO:0030436">
    <property type="term" value="P:asexual sporulation"/>
    <property type="evidence" value="ECO:0007669"/>
    <property type="project" value="InterPro"/>
</dbReference>
<keyword evidence="1" id="KW-0472">Membrane</keyword>
<gene>
    <name evidence="2" type="ORF">IAD49_03305</name>
</gene>
<protein>
    <submittedName>
        <fullName evidence="2">Sigma-E processing peptidase SpoIIGA</fullName>
    </submittedName>
</protein>
<organism evidence="2 3">
    <name type="scientific">Candidatus Fimihabitans intestinipullorum</name>
    <dbReference type="NCBI Taxonomy" id="2840820"/>
    <lineage>
        <taxon>Bacteria</taxon>
        <taxon>Bacillati</taxon>
        <taxon>Mycoplasmatota</taxon>
        <taxon>Mycoplasmatota incertae sedis</taxon>
        <taxon>Candidatus Fimihabitans</taxon>
    </lineage>
</organism>
<evidence type="ECO:0000313" key="3">
    <source>
        <dbReference type="Proteomes" id="UP000824087"/>
    </source>
</evidence>
<reference evidence="2" key="1">
    <citation type="submission" date="2020-10" db="EMBL/GenBank/DDBJ databases">
        <authorList>
            <person name="Gilroy R."/>
        </authorList>
    </citation>
    <scope>NUCLEOTIDE SEQUENCE</scope>
    <source>
        <strain evidence="2">CHK197-8231</strain>
    </source>
</reference>
<dbReference type="GO" id="GO:0006508">
    <property type="term" value="P:proteolysis"/>
    <property type="evidence" value="ECO:0007669"/>
    <property type="project" value="InterPro"/>
</dbReference>
<feature type="transmembrane region" description="Helical" evidence="1">
    <location>
        <begin position="122"/>
        <end position="141"/>
    </location>
</feature>
<feature type="transmembrane region" description="Helical" evidence="1">
    <location>
        <begin position="6"/>
        <end position="27"/>
    </location>
</feature>
<feature type="transmembrane region" description="Helical" evidence="1">
    <location>
        <begin position="89"/>
        <end position="110"/>
    </location>
</feature>
<dbReference type="EMBL" id="DVML01000020">
    <property type="protein sequence ID" value="HIU22590.1"/>
    <property type="molecule type" value="Genomic_DNA"/>
</dbReference>
<dbReference type="Pfam" id="PF03419">
    <property type="entry name" value="Peptidase_U4"/>
    <property type="match status" value="1"/>
</dbReference>
<dbReference type="AlphaFoldDB" id="A0A9D1HWM7"/>
<keyword evidence="1" id="KW-1133">Transmembrane helix</keyword>
<dbReference type="Proteomes" id="UP000824087">
    <property type="component" value="Unassembled WGS sequence"/>
</dbReference>
<accession>A0A9D1HWM7</accession>
<name>A0A9D1HWM7_9BACT</name>
<dbReference type="InterPro" id="IPR005081">
    <property type="entry name" value="SpoIIGA"/>
</dbReference>
<proteinExistence type="predicted"/>